<comment type="similarity">
    <text evidence="2">Belongs to the G-protein coupled receptor 1 family.</text>
</comment>
<evidence type="ECO:0000256" key="1">
    <source>
        <dbReference type="ARBA" id="ARBA00004141"/>
    </source>
</evidence>
<reference evidence="11 12" key="1">
    <citation type="submission" date="2019-08" db="EMBL/GenBank/DDBJ databases">
        <title>Whole genome of Aphis craccivora.</title>
        <authorList>
            <person name="Voronova N.V."/>
            <person name="Shulinski R.S."/>
            <person name="Bandarenka Y.V."/>
            <person name="Zhorov D.G."/>
            <person name="Warner D."/>
        </authorList>
    </citation>
    <scope>NUCLEOTIDE SEQUENCE [LARGE SCALE GENOMIC DNA]</scope>
    <source>
        <strain evidence="11">180601</strain>
        <tissue evidence="11">Whole Body</tissue>
    </source>
</reference>
<evidence type="ECO:0000256" key="2">
    <source>
        <dbReference type="ARBA" id="ARBA00010663"/>
    </source>
</evidence>
<comment type="subcellular location">
    <subcellularLocation>
        <location evidence="1">Membrane</location>
        <topology evidence="1">Multi-pass membrane protein</topology>
    </subcellularLocation>
</comment>
<dbReference type="Gene3D" id="1.20.1070.10">
    <property type="entry name" value="Rhodopsin 7-helix transmembrane proteins"/>
    <property type="match status" value="1"/>
</dbReference>
<dbReference type="PRINTS" id="PR00237">
    <property type="entry name" value="GPCRRHODOPSN"/>
</dbReference>
<feature type="transmembrane region" description="Helical" evidence="9">
    <location>
        <begin position="41"/>
        <end position="63"/>
    </location>
</feature>
<feature type="domain" description="G-protein coupled receptors family 1 profile" evidence="10">
    <location>
        <begin position="54"/>
        <end position="119"/>
    </location>
</feature>
<dbReference type="PANTHER" id="PTHR45695">
    <property type="entry name" value="LEUCOKININ RECEPTOR-RELATED"/>
    <property type="match status" value="1"/>
</dbReference>
<keyword evidence="5" id="KW-0297">G-protein coupled receptor</keyword>
<dbReference type="PANTHER" id="PTHR45695:SF37">
    <property type="entry name" value="FREE FATTY ACID RECEPTOR 4-LIKE"/>
    <property type="match status" value="1"/>
</dbReference>
<dbReference type="EMBL" id="VUJU01001672">
    <property type="protein sequence ID" value="KAF0764305.1"/>
    <property type="molecule type" value="Genomic_DNA"/>
</dbReference>
<evidence type="ECO:0000256" key="6">
    <source>
        <dbReference type="ARBA" id="ARBA00023136"/>
    </source>
</evidence>
<evidence type="ECO:0000259" key="10">
    <source>
        <dbReference type="PROSITE" id="PS50262"/>
    </source>
</evidence>
<feature type="transmembrane region" description="Helical" evidence="9">
    <location>
        <begin position="75"/>
        <end position="96"/>
    </location>
</feature>
<keyword evidence="6 9" id="KW-0472">Membrane</keyword>
<dbReference type="GO" id="GO:0004930">
    <property type="term" value="F:G protein-coupled receptor activity"/>
    <property type="evidence" value="ECO:0007669"/>
    <property type="project" value="UniProtKB-KW"/>
</dbReference>
<evidence type="ECO:0000313" key="12">
    <source>
        <dbReference type="Proteomes" id="UP000478052"/>
    </source>
</evidence>
<accession>A0A6G0Z1A0</accession>
<gene>
    <name evidence="11" type="ORF">FWK35_00035364</name>
</gene>
<evidence type="ECO:0000256" key="7">
    <source>
        <dbReference type="ARBA" id="ARBA00023170"/>
    </source>
</evidence>
<keyword evidence="8" id="KW-0807">Transducer</keyword>
<keyword evidence="7 11" id="KW-0675">Receptor</keyword>
<dbReference type="Proteomes" id="UP000478052">
    <property type="component" value="Unassembled WGS sequence"/>
</dbReference>
<dbReference type="Pfam" id="PF00001">
    <property type="entry name" value="7tm_1"/>
    <property type="match status" value="1"/>
</dbReference>
<sequence length="119" mass="13432">MSLFNTSYLMGNDTAGGWGPRYFFTFYSEFGDEQAESAVEVTVFMVIFAASVVANVSIAWAVLRYREMRTVTNCFLLNLTVADLLFAVTTPALAYVRVRPDWPFGDFVCRLLPYSQVRA</sequence>
<name>A0A6G0Z1A0_APHCR</name>
<proteinExistence type="inferred from homology"/>
<dbReference type="InterPro" id="IPR017452">
    <property type="entry name" value="GPCR_Rhodpsn_7TM"/>
</dbReference>
<dbReference type="PROSITE" id="PS50262">
    <property type="entry name" value="G_PROTEIN_RECEP_F1_2"/>
    <property type="match status" value="1"/>
</dbReference>
<evidence type="ECO:0000256" key="3">
    <source>
        <dbReference type="ARBA" id="ARBA00022692"/>
    </source>
</evidence>
<evidence type="ECO:0000256" key="8">
    <source>
        <dbReference type="ARBA" id="ARBA00023224"/>
    </source>
</evidence>
<keyword evidence="3 9" id="KW-0812">Transmembrane</keyword>
<dbReference type="InterPro" id="IPR000276">
    <property type="entry name" value="GPCR_Rhodpsn"/>
</dbReference>
<dbReference type="GO" id="GO:0005886">
    <property type="term" value="C:plasma membrane"/>
    <property type="evidence" value="ECO:0007669"/>
    <property type="project" value="TreeGrafter"/>
</dbReference>
<keyword evidence="12" id="KW-1185">Reference proteome</keyword>
<protein>
    <submittedName>
        <fullName evidence="11">Neuropeptide Y receptor type 2-like</fullName>
    </submittedName>
</protein>
<evidence type="ECO:0000256" key="4">
    <source>
        <dbReference type="ARBA" id="ARBA00022989"/>
    </source>
</evidence>
<keyword evidence="4 9" id="KW-1133">Transmembrane helix</keyword>
<dbReference type="AlphaFoldDB" id="A0A6G0Z1A0"/>
<comment type="caution">
    <text evidence="11">The sequence shown here is derived from an EMBL/GenBank/DDBJ whole genome shotgun (WGS) entry which is preliminary data.</text>
</comment>
<evidence type="ECO:0000256" key="5">
    <source>
        <dbReference type="ARBA" id="ARBA00023040"/>
    </source>
</evidence>
<evidence type="ECO:0000313" key="11">
    <source>
        <dbReference type="EMBL" id="KAF0764305.1"/>
    </source>
</evidence>
<dbReference type="OrthoDB" id="9880339at2759"/>
<evidence type="ECO:0000256" key="9">
    <source>
        <dbReference type="SAM" id="Phobius"/>
    </source>
</evidence>
<dbReference type="SUPFAM" id="SSF81321">
    <property type="entry name" value="Family A G protein-coupled receptor-like"/>
    <property type="match status" value="1"/>
</dbReference>
<organism evidence="11 12">
    <name type="scientific">Aphis craccivora</name>
    <name type="common">Cowpea aphid</name>
    <dbReference type="NCBI Taxonomy" id="307492"/>
    <lineage>
        <taxon>Eukaryota</taxon>
        <taxon>Metazoa</taxon>
        <taxon>Ecdysozoa</taxon>
        <taxon>Arthropoda</taxon>
        <taxon>Hexapoda</taxon>
        <taxon>Insecta</taxon>
        <taxon>Pterygota</taxon>
        <taxon>Neoptera</taxon>
        <taxon>Paraneoptera</taxon>
        <taxon>Hemiptera</taxon>
        <taxon>Sternorrhyncha</taxon>
        <taxon>Aphidomorpha</taxon>
        <taxon>Aphidoidea</taxon>
        <taxon>Aphididae</taxon>
        <taxon>Aphidini</taxon>
        <taxon>Aphis</taxon>
        <taxon>Aphis</taxon>
    </lineage>
</organism>